<sequence>MPSPLLHLLWLPGSTQDRDAVCRVNARRTYPCHSAAPDPGQHRIAVNSYAPGVINTRILEQTVVPDYKALLEAMNQCIKNLLLGGQPEDVANLVSYLVSKGVQIVTTQAS</sequence>
<accession>A0ACB8BHR0</accession>
<evidence type="ECO:0000313" key="2">
    <source>
        <dbReference type="Proteomes" id="UP000790709"/>
    </source>
</evidence>
<protein>
    <submittedName>
        <fullName evidence="1">Uncharacterized protein</fullName>
    </submittedName>
</protein>
<dbReference type="EMBL" id="MU266406">
    <property type="protein sequence ID" value="KAH7925244.1"/>
    <property type="molecule type" value="Genomic_DNA"/>
</dbReference>
<organism evidence="1 2">
    <name type="scientific">Leucogyrophana mollusca</name>
    <dbReference type="NCBI Taxonomy" id="85980"/>
    <lineage>
        <taxon>Eukaryota</taxon>
        <taxon>Fungi</taxon>
        <taxon>Dikarya</taxon>
        <taxon>Basidiomycota</taxon>
        <taxon>Agaricomycotina</taxon>
        <taxon>Agaricomycetes</taxon>
        <taxon>Agaricomycetidae</taxon>
        <taxon>Boletales</taxon>
        <taxon>Boletales incertae sedis</taxon>
        <taxon>Leucogyrophana</taxon>
    </lineage>
</organism>
<proteinExistence type="predicted"/>
<evidence type="ECO:0000313" key="1">
    <source>
        <dbReference type="EMBL" id="KAH7925244.1"/>
    </source>
</evidence>
<comment type="caution">
    <text evidence="1">The sequence shown here is derived from an EMBL/GenBank/DDBJ whole genome shotgun (WGS) entry which is preliminary data.</text>
</comment>
<dbReference type="Proteomes" id="UP000790709">
    <property type="component" value="Unassembled WGS sequence"/>
</dbReference>
<name>A0ACB8BHR0_9AGAM</name>
<keyword evidence="2" id="KW-1185">Reference proteome</keyword>
<gene>
    <name evidence="1" type="ORF">BV22DRAFT_449450</name>
</gene>
<reference evidence="1" key="1">
    <citation type="journal article" date="2021" name="New Phytol.">
        <title>Evolutionary innovations through gain and loss of genes in the ectomycorrhizal Boletales.</title>
        <authorList>
            <person name="Wu G."/>
            <person name="Miyauchi S."/>
            <person name="Morin E."/>
            <person name="Kuo A."/>
            <person name="Drula E."/>
            <person name="Varga T."/>
            <person name="Kohler A."/>
            <person name="Feng B."/>
            <person name="Cao Y."/>
            <person name="Lipzen A."/>
            <person name="Daum C."/>
            <person name="Hundley H."/>
            <person name="Pangilinan J."/>
            <person name="Johnson J."/>
            <person name="Barry K."/>
            <person name="LaButti K."/>
            <person name="Ng V."/>
            <person name="Ahrendt S."/>
            <person name="Min B."/>
            <person name="Choi I.G."/>
            <person name="Park H."/>
            <person name="Plett J.M."/>
            <person name="Magnuson J."/>
            <person name="Spatafora J.W."/>
            <person name="Nagy L.G."/>
            <person name="Henrissat B."/>
            <person name="Grigoriev I.V."/>
            <person name="Yang Z.L."/>
            <person name="Xu J."/>
            <person name="Martin F.M."/>
        </authorList>
    </citation>
    <scope>NUCLEOTIDE SEQUENCE</scope>
    <source>
        <strain evidence="1">KUC20120723A-06</strain>
    </source>
</reference>